<reference evidence="1" key="1">
    <citation type="submission" date="2018-05" db="EMBL/GenBank/DDBJ databases">
        <authorList>
            <person name="Lanie J.A."/>
            <person name="Ng W.-L."/>
            <person name="Kazmierczak K.M."/>
            <person name="Andrzejewski T.M."/>
            <person name="Davidsen T.M."/>
            <person name="Wayne K.J."/>
            <person name="Tettelin H."/>
            <person name="Glass J.I."/>
            <person name="Rusch D."/>
            <person name="Podicherti R."/>
            <person name="Tsui H.-C.T."/>
            <person name="Winkler M.E."/>
        </authorList>
    </citation>
    <scope>NUCLEOTIDE SEQUENCE</scope>
</reference>
<protein>
    <submittedName>
        <fullName evidence="1">Uncharacterized protein</fullName>
    </submittedName>
</protein>
<evidence type="ECO:0000313" key="1">
    <source>
        <dbReference type="EMBL" id="SVB43334.1"/>
    </source>
</evidence>
<gene>
    <name evidence="1" type="ORF">METZ01_LOCUS196188</name>
</gene>
<proteinExistence type="predicted"/>
<accession>A0A382DZM1</accession>
<feature type="non-terminal residue" evidence="1">
    <location>
        <position position="22"/>
    </location>
</feature>
<sequence>MLDEISNLAINLNIHIKEKKIA</sequence>
<dbReference type="EMBL" id="UINC01041700">
    <property type="protein sequence ID" value="SVB43334.1"/>
    <property type="molecule type" value="Genomic_DNA"/>
</dbReference>
<organism evidence="1">
    <name type="scientific">marine metagenome</name>
    <dbReference type="NCBI Taxonomy" id="408172"/>
    <lineage>
        <taxon>unclassified sequences</taxon>
        <taxon>metagenomes</taxon>
        <taxon>ecological metagenomes</taxon>
    </lineage>
</organism>
<name>A0A382DZM1_9ZZZZ</name>
<dbReference type="AlphaFoldDB" id="A0A382DZM1"/>